<dbReference type="InterPro" id="IPR050553">
    <property type="entry name" value="Thioredoxin_ResA/DsbE_sf"/>
</dbReference>
<dbReference type="CDD" id="cd02966">
    <property type="entry name" value="TlpA_like_family"/>
    <property type="match status" value="1"/>
</dbReference>
<evidence type="ECO:0000256" key="4">
    <source>
        <dbReference type="ARBA" id="ARBA00023284"/>
    </source>
</evidence>
<dbReference type="InterPro" id="IPR036249">
    <property type="entry name" value="Thioredoxin-like_sf"/>
</dbReference>
<evidence type="ECO:0000256" key="1">
    <source>
        <dbReference type="ARBA" id="ARBA00004196"/>
    </source>
</evidence>
<dbReference type="InterPro" id="IPR013766">
    <property type="entry name" value="Thioredoxin_domain"/>
</dbReference>
<feature type="domain" description="Thioredoxin" evidence="5">
    <location>
        <begin position="36"/>
        <end position="187"/>
    </location>
</feature>
<keyword evidence="3" id="KW-1015">Disulfide bond</keyword>
<dbReference type="EMBL" id="LAZR01006679">
    <property type="protein sequence ID" value="KKM90382.1"/>
    <property type="molecule type" value="Genomic_DNA"/>
</dbReference>
<dbReference type="PROSITE" id="PS51352">
    <property type="entry name" value="THIOREDOXIN_2"/>
    <property type="match status" value="1"/>
</dbReference>
<protein>
    <recommendedName>
        <fullName evidence="5">Thioredoxin domain-containing protein</fullName>
    </recommendedName>
</protein>
<evidence type="ECO:0000256" key="2">
    <source>
        <dbReference type="ARBA" id="ARBA00022748"/>
    </source>
</evidence>
<evidence type="ECO:0000256" key="3">
    <source>
        <dbReference type="ARBA" id="ARBA00023157"/>
    </source>
</evidence>
<dbReference type="GO" id="GO:0017004">
    <property type="term" value="P:cytochrome complex assembly"/>
    <property type="evidence" value="ECO:0007669"/>
    <property type="project" value="UniProtKB-KW"/>
</dbReference>
<gene>
    <name evidence="6" type="ORF">LCGC14_1239230</name>
</gene>
<dbReference type="GO" id="GO:0030313">
    <property type="term" value="C:cell envelope"/>
    <property type="evidence" value="ECO:0007669"/>
    <property type="project" value="UniProtKB-SubCell"/>
</dbReference>
<keyword evidence="4" id="KW-0676">Redox-active center</keyword>
<comment type="caution">
    <text evidence="6">The sequence shown here is derived from an EMBL/GenBank/DDBJ whole genome shotgun (WGS) entry which is preliminary data.</text>
</comment>
<dbReference type="PANTHER" id="PTHR42852:SF6">
    <property type="entry name" value="THIOL:DISULFIDE INTERCHANGE PROTEIN DSBE"/>
    <property type="match status" value="1"/>
</dbReference>
<reference evidence="6" key="1">
    <citation type="journal article" date="2015" name="Nature">
        <title>Complex archaea that bridge the gap between prokaryotes and eukaryotes.</title>
        <authorList>
            <person name="Spang A."/>
            <person name="Saw J.H."/>
            <person name="Jorgensen S.L."/>
            <person name="Zaremba-Niedzwiedzka K."/>
            <person name="Martijn J."/>
            <person name="Lind A.E."/>
            <person name="van Eijk R."/>
            <person name="Schleper C."/>
            <person name="Guy L."/>
            <person name="Ettema T.J."/>
        </authorList>
    </citation>
    <scope>NUCLEOTIDE SEQUENCE</scope>
</reference>
<keyword evidence="2" id="KW-0201">Cytochrome c-type biogenesis</keyword>
<name>A0A0F9PAI4_9ZZZZ</name>
<dbReference type="InterPro" id="IPR013740">
    <property type="entry name" value="Redoxin"/>
</dbReference>
<evidence type="ECO:0000313" key="6">
    <source>
        <dbReference type="EMBL" id="KKM90382.1"/>
    </source>
</evidence>
<dbReference type="PANTHER" id="PTHR42852">
    <property type="entry name" value="THIOL:DISULFIDE INTERCHANGE PROTEIN DSBE"/>
    <property type="match status" value="1"/>
</dbReference>
<dbReference type="Gene3D" id="3.40.30.10">
    <property type="entry name" value="Glutaredoxin"/>
    <property type="match status" value="1"/>
</dbReference>
<accession>A0A0F9PAI4</accession>
<dbReference type="SUPFAM" id="SSF52833">
    <property type="entry name" value="Thioredoxin-like"/>
    <property type="match status" value="1"/>
</dbReference>
<proteinExistence type="predicted"/>
<dbReference type="Pfam" id="PF08534">
    <property type="entry name" value="Redoxin"/>
    <property type="match status" value="1"/>
</dbReference>
<organism evidence="6">
    <name type="scientific">marine sediment metagenome</name>
    <dbReference type="NCBI Taxonomy" id="412755"/>
    <lineage>
        <taxon>unclassified sequences</taxon>
        <taxon>metagenomes</taxon>
        <taxon>ecological metagenomes</taxon>
    </lineage>
</organism>
<evidence type="ECO:0000259" key="5">
    <source>
        <dbReference type="PROSITE" id="PS51352"/>
    </source>
</evidence>
<comment type="subcellular location">
    <subcellularLocation>
        <location evidence="1">Cell envelope</location>
    </subcellularLocation>
</comment>
<sequence>MKKRKISISDIIFIIFIALLIIPQTRQPIQVAVNKLKVAVWSPGLFDTENQEQIRPFQYTVRDMTGASKTIPIGQGKVTFLSYWATWCAPCIAELPEIQKLYMDYGDKVNFILLTQEDTHVVQEFLIKKGYDVPAYNPTTKAPEKLQENSIPTTYIIDTQGKIVIRETGAADWNSKKVRDKLDVLLTPKRREE</sequence>
<dbReference type="GO" id="GO:0016491">
    <property type="term" value="F:oxidoreductase activity"/>
    <property type="evidence" value="ECO:0007669"/>
    <property type="project" value="InterPro"/>
</dbReference>
<dbReference type="AlphaFoldDB" id="A0A0F9PAI4"/>